<reference evidence="1 2" key="1">
    <citation type="submission" date="2019-08" db="EMBL/GenBank/DDBJ databases">
        <title>In-depth cultivation of the pig gut microbiome towards novel bacterial diversity and tailored functional studies.</title>
        <authorList>
            <person name="Wylensek D."/>
            <person name="Hitch T.C.A."/>
            <person name="Clavel T."/>
        </authorList>
    </citation>
    <scope>NUCLEOTIDE SEQUENCE [LARGE SCALE GENOMIC DNA]</scope>
    <source>
        <strain evidence="1 2">Oil-RF-744-WCA-WT-10</strain>
    </source>
</reference>
<dbReference type="AlphaFoldDB" id="A0A6L5X899"/>
<comment type="caution">
    <text evidence="1">The sequence shown here is derived from an EMBL/GenBank/DDBJ whole genome shotgun (WGS) entry which is preliminary data.</text>
</comment>
<dbReference type="EMBL" id="VULT01000002">
    <property type="protein sequence ID" value="MSS16491.1"/>
    <property type="molecule type" value="Genomic_DNA"/>
</dbReference>
<organism evidence="1 2">
    <name type="scientific">Sodaliphilus pleomorphus</name>
    <dbReference type="NCBI Taxonomy" id="2606626"/>
    <lineage>
        <taxon>Bacteria</taxon>
        <taxon>Pseudomonadati</taxon>
        <taxon>Bacteroidota</taxon>
        <taxon>Bacteroidia</taxon>
        <taxon>Bacteroidales</taxon>
        <taxon>Muribaculaceae</taxon>
        <taxon>Sodaliphilus</taxon>
    </lineage>
</organism>
<name>A0A6L5X899_9BACT</name>
<evidence type="ECO:0000313" key="1">
    <source>
        <dbReference type="EMBL" id="MSS16491.1"/>
    </source>
</evidence>
<keyword evidence="2" id="KW-1185">Reference proteome</keyword>
<gene>
    <name evidence="1" type="ORF">FYJ29_01700</name>
</gene>
<protein>
    <submittedName>
        <fullName evidence="1">Uncharacterized protein</fullName>
    </submittedName>
</protein>
<accession>A0A6L5X899</accession>
<sequence length="80" mass="8862">MIAGTCLEIIAPTVKAVPALHSSHTLASKYDFSGRQIENIARHYAISSILHGNSEDVLPMLIRHCDNERLEETRSSKIGF</sequence>
<proteinExistence type="predicted"/>
<evidence type="ECO:0000313" key="2">
    <source>
        <dbReference type="Proteomes" id="UP000483362"/>
    </source>
</evidence>
<dbReference type="Proteomes" id="UP000483362">
    <property type="component" value="Unassembled WGS sequence"/>
</dbReference>
<dbReference type="RefSeq" id="WP_154326939.1">
    <property type="nucleotide sequence ID" value="NZ_CP045696.1"/>
</dbReference>